<accession>A0A559T160</accession>
<reference evidence="9" key="2">
    <citation type="submission" date="2019-08" db="EMBL/GenBank/DDBJ databases">
        <title>Investigation of anaerobic lignin degradation for improved lignocellulosic biofuels.</title>
        <authorList>
            <person name="Deangelis K.PhD."/>
        </authorList>
    </citation>
    <scope>NUCLEOTIDE SEQUENCE [LARGE SCALE GENOMIC DNA]</scope>
    <source>
        <strain evidence="9">128R</strain>
    </source>
</reference>
<proteinExistence type="inferred from homology"/>
<dbReference type="GO" id="GO:0016020">
    <property type="term" value="C:membrane"/>
    <property type="evidence" value="ECO:0007669"/>
    <property type="project" value="UniProtKB-SubCell"/>
</dbReference>
<protein>
    <submittedName>
        <fullName evidence="9">Colicin V secretion protein</fullName>
    </submittedName>
</protein>
<organism evidence="9">
    <name type="scientific">Serratia fonticola</name>
    <dbReference type="NCBI Taxonomy" id="47917"/>
    <lineage>
        <taxon>Bacteria</taxon>
        <taxon>Pseudomonadati</taxon>
        <taxon>Pseudomonadota</taxon>
        <taxon>Gammaproteobacteria</taxon>
        <taxon>Enterobacterales</taxon>
        <taxon>Yersiniaceae</taxon>
        <taxon>Serratia</taxon>
    </lineage>
</organism>
<dbReference type="PANTHER" id="PTHR30386">
    <property type="entry name" value="MEMBRANE FUSION SUBUNIT OF EMRAB-TOLC MULTIDRUG EFFLUX PUMP"/>
    <property type="match status" value="1"/>
</dbReference>
<keyword evidence="7" id="KW-0175">Coiled coil</keyword>
<keyword evidence="6 8" id="KW-0472">Membrane</keyword>
<evidence type="ECO:0000256" key="7">
    <source>
        <dbReference type="SAM" id="Coils"/>
    </source>
</evidence>
<evidence type="ECO:0000256" key="5">
    <source>
        <dbReference type="ARBA" id="ARBA00022989"/>
    </source>
</evidence>
<keyword evidence="3" id="KW-0813">Transport</keyword>
<dbReference type="PRINTS" id="PR01490">
    <property type="entry name" value="RTXTOXIND"/>
</dbReference>
<dbReference type="InterPro" id="IPR006144">
    <property type="entry name" value="Secretion_HlyD_CS"/>
</dbReference>
<dbReference type="EMBL" id="VISQ01000001">
    <property type="protein sequence ID" value="TVZ68335.1"/>
    <property type="molecule type" value="Genomic_DNA"/>
</dbReference>
<gene>
    <name evidence="9" type="ORF">FHU10_0765</name>
</gene>
<feature type="coiled-coil region" evidence="7">
    <location>
        <begin position="115"/>
        <end position="160"/>
    </location>
</feature>
<evidence type="ECO:0000313" key="9">
    <source>
        <dbReference type="EMBL" id="TVZ68335.1"/>
    </source>
</evidence>
<sequence length="428" mass="47368">MPIQFRPEVIQHQQTRWNGKVLLLTGWPSWITVLLTAGFMVALLAFLVFASFTRRINVSGEVTTEPHTINLFAPEQGVISQLLVANGQRVAAGTPLYQLNVSQVTPSGNVTTTSLAAIQKQQQNLDAIISQLQSNKRETLVNLQQQLTQYEQEQPALQAMVASALEGLHAMQRSRNAYANALHKGLITSDQMNNQSYLYYQQQSVYQNLNSQAIQQALQISNLRSELVTKAAEFDNQISQSRYQRDDLARQMAETDAKGSRLITAPTSGIVSSLSVTPGQMVNAGDSLIQLVPATSYTFRLIAWLPDDSRPYVKPGEVINIRYAAFPFEKYGQFPGRIISVSSAPVSARELEGYVSAPRGTDGTVSGSWYKATVALDEASMNWHGRSLALSSGMQAQVSLFLEKRPLYQWMLSPYYSLKKSITGPVNE</sequence>
<keyword evidence="4 8" id="KW-0812">Transmembrane</keyword>
<dbReference type="GO" id="GO:0009306">
    <property type="term" value="P:protein secretion"/>
    <property type="evidence" value="ECO:0007669"/>
    <property type="project" value="InterPro"/>
</dbReference>
<evidence type="ECO:0000256" key="4">
    <source>
        <dbReference type="ARBA" id="ARBA00022692"/>
    </source>
</evidence>
<evidence type="ECO:0000256" key="8">
    <source>
        <dbReference type="SAM" id="Phobius"/>
    </source>
</evidence>
<keyword evidence="5 8" id="KW-1133">Transmembrane helix</keyword>
<dbReference type="InterPro" id="IPR050739">
    <property type="entry name" value="MFP"/>
</dbReference>
<dbReference type="AlphaFoldDB" id="A0A559T160"/>
<dbReference type="OrthoDB" id="9775513at2"/>
<dbReference type="PROSITE" id="PS00543">
    <property type="entry name" value="HLYD_FAMILY"/>
    <property type="match status" value="1"/>
</dbReference>
<dbReference type="PANTHER" id="PTHR30386:SF28">
    <property type="entry name" value="EXPORTED PROTEIN"/>
    <property type="match status" value="1"/>
</dbReference>
<feature type="transmembrane region" description="Helical" evidence="8">
    <location>
        <begin position="27"/>
        <end position="49"/>
    </location>
</feature>
<comment type="subcellular location">
    <subcellularLocation>
        <location evidence="1">Membrane</location>
        <topology evidence="1">Single-pass membrane protein</topology>
    </subcellularLocation>
</comment>
<evidence type="ECO:0000256" key="6">
    <source>
        <dbReference type="ARBA" id="ARBA00023136"/>
    </source>
</evidence>
<evidence type="ECO:0000256" key="1">
    <source>
        <dbReference type="ARBA" id="ARBA00004167"/>
    </source>
</evidence>
<comment type="similarity">
    <text evidence="2">Belongs to the membrane fusion protein (MFP) (TC 8.A.1) family.</text>
</comment>
<evidence type="ECO:0000256" key="2">
    <source>
        <dbReference type="ARBA" id="ARBA00009477"/>
    </source>
</evidence>
<name>A0A559T160_SERFO</name>
<reference evidence="9" key="1">
    <citation type="submission" date="2019-06" db="EMBL/GenBank/DDBJ databases">
        <authorList>
            <person name="Deangelis K."/>
            <person name="Huntemann M."/>
            <person name="Clum A."/>
            <person name="Pillay M."/>
            <person name="Palaniappan K."/>
            <person name="Varghese N."/>
            <person name="Mikhailova N."/>
            <person name="Stamatis D."/>
            <person name="Reddy T."/>
            <person name="Daum C."/>
            <person name="Shapiro N."/>
            <person name="Ivanova N."/>
            <person name="Kyrpides N."/>
            <person name="Woyke T."/>
        </authorList>
    </citation>
    <scope>NUCLEOTIDE SEQUENCE [LARGE SCALE GENOMIC DNA]</scope>
    <source>
        <strain evidence="9">128R</strain>
    </source>
</reference>
<comment type="caution">
    <text evidence="9">The sequence shown here is derived from an EMBL/GenBank/DDBJ whole genome shotgun (WGS) entry which is preliminary data.</text>
</comment>
<evidence type="ECO:0000256" key="3">
    <source>
        <dbReference type="ARBA" id="ARBA00022448"/>
    </source>
</evidence>
<dbReference type="Gene3D" id="2.40.50.100">
    <property type="match status" value="1"/>
</dbReference>